<dbReference type="EMBL" id="CYZE01000019">
    <property type="protein sequence ID" value="CUP14364.1"/>
    <property type="molecule type" value="Genomic_DNA"/>
</dbReference>
<accession>A0A174KQ70</accession>
<name>A0A174KQ70_9FIRM</name>
<evidence type="ECO:0000313" key="2">
    <source>
        <dbReference type="Proteomes" id="UP000095651"/>
    </source>
</evidence>
<protein>
    <submittedName>
        <fullName evidence="1">Uncharacterized protein</fullName>
    </submittedName>
</protein>
<proteinExistence type="predicted"/>
<dbReference type="Proteomes" id="UP000095651">
    <property type="component" value="Unassembled WGS sequence"/>
</dbReference>
<gene>
    <name evidence="1" type="ORF">ERS852407_05099</name>
</gene>
<evidence type="ECO:0000313" key="1">
    <source>
        <dbReference type="EMBL" id="CUP14364.1"/>
    </source>
</evidence>
<dbReference type="AlphaFoldDB" id="A0A174KQ70"/>
<organism evidence="1 2">
    <name type="scientific">Hungatella hathewayi</name>
    <dbReference type="NCBI Taxonomy" id="154046"/>
    <lineage>
        <taxon>Bacteria</taxon>
        <taxon>Bacillati</taxon>
        <taxon>Bacillota</taxon>
        <taxon>Clostridia</taxon>
        <taxon>Lachnospirales</taxon>
        <taxon>Lachnospiraceae</taxon>
        <taxon>Hungatella</taxon>
    </lineage>
</organism>
<reference evidence="1 2" key="1">
    <citation type="submission" date="2015-09" db="EMBL/GenBank/DDBJ databases">
        <authorList>
            <consortium name="Pathogen Informatics"/>
        </authorList>
    </citation>
    <scope>NUCLEOTIDE SEQUENCE [LARGE SCALE GENOMIC DNA]</scope>
    <source>
        <strain evidence="1 2">2789STDY5608850</strain>
    </source>
</reference>
<sequence>MCKCSHIHYFIMVGRIFRLGIMRNVYERSIRKLEIYMAGGFIIPVVDSFEEIMAILDGRVIKPEEYIVLHLQEGCRTACRKKDIVGIAEYKE</sequence>